<dbReference type="OrthoDB" id="7831148at2"/>
<organism evidence="2 3">
    <name type="scientific">Rhodopirellula baltica (strain DSM 10527 / NCIMB 13988 / SH1)</name>
    <dbReference type="NCBI Taxonomy" id="243090"/>
    <lineage>
        <taxon>Bacteria</taxon>
        <taxon>Pseudomonadati</taxon>
        <taxon>Planctomycetota</taxon>
        <taxon>Planctomycetia</taxon>
        <taxon>Pirellulales</taxon>
        <taxon>Pirellulaceae</taxon>
        <taxon>Rhodopirellula</taxon>
    </lineage>
</organism>
<dbReference type="KEGG" id="rba:RB2889"/>
<keyword evidence="1" id="KW-1133">Transmembrane helix</keyword>
<dbReference type="InParanoid" id="Q7UV42"/>
<reference evidence="2 3" key="1">
    <citation type="journal article" date="2003" name="Proc. Natl. Acad. Sci. U.S.A.">
        <title>Complete genome sequence of the marine planctomycete Pirellula sp. strain 1.</title>
        <authorList>
            <person name="Gloeckner F.O."/>
            <person name="Kube M."/>
            <person name="Bauer M."/>
            <person name="Teeling H."/>
            <person name="Lombardot T."/>
            <person name="Ludwig W."/>
            <person name="Gade D."/>
            <person name="Beck A."/>
            <person name="Borzym K."/>
            <person name="Heitmann K."/>
            <person name="Rabus R."/>
            <person name="Schlesner H."/>
            <person name="Amann R."/>
            <person name="Reinhardt R."/>
        </authorList>
    </citation>
    <scope>NUCLEOTIDE SEQUENCE [LARGE SCALE GENOMIC DNA]</scope>
    <source>
        <strain evidence="3">DSM 10527 / NCIMB 13988 / SH1</strain>
    </source>
</reference>
<evidence type="ECO:0000313" key="3">
    <source>
        <dbReference type="Proteomes" id="UP000001025"/>
    </source>
</evidence>
<dbReference type="HOGENOM" id="CLU_647027_0_0_0"/>
<dbReference type="EMBL" id="BX294137">
    <property type="protein sequence ID" value="CAD72884.1"/>
    <property type="molecule type" value="Genomic_DNA"/>
</dbReference>
<keyword evidence="1" id="KW-0472">Membrane</keyword>
<dbReference type="RefSeq" id="WP_011119074.1">
    <property type="nucleotide sequence ID" value="NC_005027.1"/>
</dbReference>
<keyword evidence="3" id="KW-1185">Reference proteome</keyword>
<dbReference type="PATRIC" id="fig|243090.15.peg.1334"/>
<protein>
    <submittedName>
        <fullName evidence="2">Similar to ATP synthase alpha subunit</fullName>
    </submittedName>
</protein>
<sequence>MSVSDRLVEIGVIVTGTLDAVDEAAVRRGLDQFREFLRVRFPDFRWEVKTTRRPESVASKRTAPSALLQQALNERDEQHWDFAFAITAAELESHYSHHCFAALSRPWDSAVFSLSLIDPRAIGRDAESELRIATIANRLSRLMLHALSHLLGLVRDSNPTNLLFHPSSAEQLDEMEELTDSQVEQQISALVEIADQRLEERSGSSTTWINFMLRSAVINAREIWQAIFAARPWQFPRRLSGLTLAAVSTLVVLLLTAESWDLALSQSFASTTGLVVVSWIGTTTYVVFRQQLIVPNRTRQSEQMVVTNLSAIGIVFAGMLVTWLTLTVAALAIAGLLFGPNLIAEWAASLSQPASQIGWAERFSMSTFSASLGLMIGALGTSFESQHYFRHIIFVDEEI</sequence>
<dbReference type="AlphaFoldDB" id="Q7UV42"/>
<feature type="transmembrane region" description="Helical" evidence="1">
    <location>
        <begin position="309"/>
        <end position="339"/>
    </location>
</feature>
<dbReference type="STRING" id="243090.RB2889"/>
<dbReference type="InterPro" id="IPR024079">
    <property type="entry name" value="MetalloPept_cat_dom_sf"/>
</dbReference>
<dbReference type="EnsemblBacteria" id="CAD72884">
    <property type="protein sequence ID" value="CAD72884"/>
    <property type="gene ID" value="RB2889"/>
</dbReference>
<dbReference type="Gene3D" id="3.40.390.10">
    <property type="entry name" value="Collagenase (Catalytic Domain)"/>
    <property type="match status" value="1"/>
</dbReference>
<accession>Q7UV42</accession>
<feature type="transmembrane region" description="Helical" evidence="1">
    <location>
        <begin position="268"/>
        <end position="288"/>
    </location>
</feature>
<feature type="transmembrane region" description="Helical" evidence="1">
    <location>
        <begin position="239"/>
        <end position="256"/>
    </location>
</feature>
<name>Q7UV42_RHOBA</name>
<dbReference type="eggNOG" id="ENOG502ZCMA">
    <property type="taxonomic scope" value="Bacteria"/>
</dbReference>
<dbReference type="GO" id="GO:0008237">
    <property type="term" value="F:metallopeptidase activity"/>
    <property type="evidence" value="ECO:0007669"/>
    <property type="project" value="InterPro"/>
</dbReference>
<keyword evidence="1" id="KW-0812">Transmembrane</keyword>
<proteinExistence type="predicted"/>
<gene>
    <name evidence="2" type="ordered locus">RB2889</name>
</gene>
<evidence type="ECO:0000256" key="1">
    <source>
        <dbReference type="SAM" id="Phobius"/>
    </source>
</evidence>
<evidence type="ECO:0000313" key="2">
    <source>
        <dbReference type="EMBL" id="CAD72884.1"/>
    </source>
</evidence>
<dbReference type="Proteomes" id="UP000001025">
    <property type="component" value="Chromosome"/>
</dbReference>